<evidence type="ECO:0008006" key="4">
    <source>
        <dbReference type="Google" id="ProtNLM"/>
    </source>
</evidence>
<gene>
    <name evidence="2" type="ORF">ANN_16823</name>
</gene>
<feature type="chain" id="PRO_5047166496" description="Ionotropic receptor" evidence="1">
    <location>
        <begin position="21"/>
        <end position="496"/>
    </location>
</feature>
<protein>
    <recommendedName>
        <fullName evidence="4">Ionotropic receptor</fullName>
    </recommendedName>
</protein>
<accession>A0ABQ8SR72</accession>
<sequence length="496" mass="57695">DMACSLRWILTAFFIQAAYSLHQNGLLSEDQYQMALCVKSIAVQNFPPGRMVISLPDTIPNPSTHKLSLEQRDNDNFAFADFVFKLMNEVMRWNLKSFIPSDDATNVRLDYILQYRDEIPQYHIVLAWSYDEEGDIIEIITYQIIAMIVSFSTNQRGRFLLVIPVIIPAKDGSIIQSKGLTDSSYPTFDVYTWFPFQSPVTSAESIVLLNQWLGINEGGFIHNRDLYPNKIPRSFGGRKISVVPVVYEPLSWLKGNYTDEDGETNYNITGPEFDLLQIVCDELDLHISYEPVNTEVIMSQQKERSRESSAYMSISSCLYNMWAVHLGVSVTDMPRTTILRALFIMCVWYAYAMGNLFQIYFTSFLVDPGLEKAVTNTEEYLDANLHLKYNVDTVGTSQTLFTIYRLKVWDMLRFERCIKEIFNNKNYSTISFEHWMEYYAKVNYPRRETKICFLSDRQNVRPYTIFLRRGSPYLESFNRMVHRVLQSGIMAHFMKK</sequence>
<evidence type="ECO:0000313" key="3">
    <source>
        <dbReference type="Proteomes" id="UP001148838"/>
    </source>
</evidence>
<feature type="signal peptide" evidence="1">
    <location>
        <begin position="1"/>
        <end position="20"/>
    </location>
</feature>
<comment type="caution">
    <text evidence="2">The sequence shown here is derived from an EMBL/GenBank/DDBJ whole genome shotgun (WGS) entry which is preliminary data.</text>
</comment>
<evidence type="ECO:0000256" key="1">
    <source>
        <dbReference type="SAM" id="SignalP"/>
    </source>
</evidence>
<reference evidence="2 3" key="1">
    <citation type="journal article" date="2022" name="Allergy">
        <title>Genome assembly and annotation of Periplaneta americana reveal a comprehensive cockroach allergen profile.</title>
        <authorList>
            <person name="Wang L."/>
            <person name="Xiong Q."/>
            <person name="Saelim N."/>
            <person name="Wang L."/>
            <person name="Nong W."/>
            <person name="Wan A.T."/>
            <person name="Shi M."/>
            <person name="Liu X."/>
            <person name="Cao Q."/>
            <person name="Hui J.H.L."/>
            <person name="Sookrung N."/>
            <person name="Leung T.F."/>
            <person name="Tungtrongchitr A."/>
            <person name="Tsui S.K.W."/>
        </authorList>
    </citation>
    <scope>NUCLEOTIDE SEQUENCE [LARGE SCALE GENOMIC DNA]</scope>
    <source>
        <strain evidence="2">PWHHKU_190912</strain>
    </source>
</reference>
<name>A0ABQ8SR72_PERAM</name>
<evidence type="ECO:0000313" key="2">
    <source>
        <dbReference type="EMBL" id="KAJ4436692.1"/>
    </source>
</evidence>
<feature type="non-terminal residue" evidence="2">
    <location>
        <position position="1"/>
    </location>
</feature>
<dbReference type="SUPFAM" id="SSF53850">
    <property type="entry name" value="Periplasmic binding protein-like II"/>
    <property type="match status" value="1"/>
</dbReference>
<dbReference type="EMBL" id="JAJSOF020000021">
    <property type="protein sequence ID" value="KAJ4436692.1"/>
    <property type="molecule type" value="Genomic_DNA"/>
</dbReference>
<keyword evidence="3" id="KW-1185">Reference proteome</keyword>
<proteinExistence type="predicted"/>
<organism evidence="2 3">
    <name type="scientific">Periplaneta americana</name>
    <name type="common">American cockroach</name>
    <name type="synonym">Blatta americana</name>
    <dbReference type="NCBI Taxonomy" id="6978"/>
    <lineage>
        <taxon>Eukaryota</taxon>
        <taxon>Metazoa</taxon>
        <taxon>Ecdysozoa</taxon>
        <taxon>Arthropoda</taxon>
        <taxon>Hexapoda</taxon>
        <taxon>Insecta</taxon>
        <taxon>Pterygota</taxon>
        <taxon>Neoptera</taxon>
        <taxon>Polyneoptera</taxon>
        <taxon>Dictyoptera</taxon>
        <taxon>Blattodea</taxon>
        <taxon>Blattoidea</taxon>
        <taxon>Blattidae</taxon>
        <taxon>Blattinae</taxon>
        <taxon>Periplaneta</taxon>
    </lineage>
</organism>
<dbReference type="Proteomes" id="UP001148838">
    <property type="component" value="Unassembled WGS sequence"/>
</dbReference>
<keyword evidence="1" id="KW-0732">Signal</keyword>